<feature type="region of interest" description="Disordered" evidence="4">
    <location>
        <begin position="253"/>
        <end position="278"/>
    </location>
</feature>
<reference evidence="5" key="1">
    <citation type="journal article" date="2014" name="Int. J. Syst. Evol. Microbiol.">
        <title>Complete genome sequence of Corynebacterium casei LMG S-19264T (=DSM 44701T), isolated from a smear-ripened cheese.</title>
        <authorList>
            <consortium name="US DOE Joint Genome Institute (JGI-PGF)"/>
            <person name="Walter F."/>
            <person name="Albersmeier A."/>
            <person name="Kalinowski J."/>
            <person name="Ruckert C."/>
        </authorList>
    </citation>
    <scope>NUCLEOTIDE SEQUENCE</scope>
    <source>
        <strain evidence="5">CGMCC 1.14988</strain>
    </source>
</reference>
<organism evidence="5 6">
    <name type="scientific">Egicoccus halophilus</name>
    <dbReference type="NCBI Taxonomy" id="1670830"/>
    <lineage>
        <taxon>Bacteria</taxon>
        <taxon>Bacillati</taxon>
        <taxon>Actinomycetota</taxon>
        <taxon>Nitriliruptoria</taxon>
        <taxon>Egicoccales</taxon>
        <taxon>Egicoccaceae</taxon>
        <taxon>Egicoccus</taxon>
    </lineage>
</organism>
<accession>A0A8J3AG08</accession>
<comment type="subcellular location">
    <subcellularLocation>
        <location evidence="2">Gas vesicle</location>
    </subcellularLocation>
</comment>
<dbReference type="GO" id="GO:0031412">
    <property type="term" value="P:gas vesicle organization"/>
    <property type="evidence" value="ECO:0007669"/>
    <property type="project" value="InterPro"/>
</dbReference>
<dbReference type="Proteomes" id="UP000650511">
    <property type="component" value="Unassembled WGS sequence"/>
</dbReference>
<gene>
    <name evidence="5" type="ORF">GCM10011354_26470</name>
</gene>
<name>A0A8J3AG08_9ACTN</name>
<sequence>MSADLYVYAIVPGPLPDVDDVPGRGIDGVEVVAVEGPHGLVALVAENDTGPYQGADDDVRRWIVEHSEVIERAWDAIGTALPVTFNVLVRGDQQPAVERLLAWLDEQGPELRSRLEELRDRVELRLELSLERATVAADAPEVVRLQQEMEGKSAGVRRLLDKRLDRLRRQVADEIADAWYPEVRRRIVALVEDLDEARRTTARDGEVAVLAASLLTPRDGVDVLGRELARLQEEQPAAQVRFLGPWPPYSFVDLAGPGADDAPDEAQAPETRRDSPSV</sequence>
<dbReference type="EMBL" id="BMHA01000010">
    <property type="protein sequence ID" value="GGI07916.1"/>
    <property type="molecule type" value="Genomic_DNA"/>
</dbReference>
<evidence type="ECO:0000256" key="1">
    <source>
        <dbReference type="ARBA" id="ARBA00022987"/>
    </source>
</evidence>
<proteinExistence type="inferred from homology"/>
<dbReference type="RefSeq" id="WP_165403859.1">
    <property type="nucleotide sequence ID" value="NZ_BMHA01000010.1"/>
</dbReference>
<evidence type="ECO:0000313" key="6">
    <source>
        <dbReference type="Proteomes" id="UP000650511"/>
    </source>
</evidence>
<evidence type="ECO:0000256" key="4">
    <source>
        <dbReference type="SAM" id="MobiDB-lite"/>
    </source>
</evidence>
<evidence type="ECO:0000256" key="2">
    <source>
        <dbReference type="ARBA" id="ARBA00035108"/>
    </source>
</evidence>
<evidence type="ECO:0000256" key="3">
    <source>
        <dbReference type="ARBA" id="ARBA00035643"/>
    </source>
</evidence>
<evidence type="ECO:0000313" key="5">
    <source>
        <dbReference type="EMBL" id="GGI07916.1"/>
    </source>
</evidence>
<feature type="compositionally biased region" description="Low complexity" evidence="4">
    <location>
        <begin position="255"/>
        <end position="269"/>
    </location>
</feature>
<dbReference type="AlphaFoldDB" id="A0A8J3AG08"/>
<reference evidence="5" key="2">
    <citation type="submission" date="2020-09" db="EMBL/GenBank/DDBJ databases">
        <authorList>
            <person name="Sun Q."/>
            <person name="Zhou Y."/>
        </authorList>
    </citation>
    <scope>NUCLEOTIDE SEQUENCE</scope>
    <source>
        <strain evidence="5">CGMCC 1.14988</strain>
    </source>
</reference>
<keyword evidence="1" id="KW-0304">Gas vesicle</keyword>
<dbReference type="Pfam" id="PF06386">
    <property type="entry name" value="GvpL_GvpF"/>
    <property type="match status" value="1"/>
</dbReference>
<comment type="similarity">
    <text evidence="3">Belongs to the gas vesicle GvpF/GvpL family.</text>
</comment>
<keyword evidence="6" id="KW-1185">Reference proteome</keyword>
<dbReference type="InterPro" id="IPR009430">
    <property type="entry name" value="GvpL/GvpF"/>
</dbReference>
<comment type="caution">
    <text evidence="5">The sequence shown here is derived from an EMBL/GenBank/DDBJ whole genome shotgun (WGS) entry which is preliminary data.</text>
</comment>
<dbReference type="PANTHER" id="PTHR36852">
    <property type="entry name" value="PROTEIN GVPL 2"/>
    <property type="match status" value="1"/>
</dbReference>
<dbReference type="GO" id="GO:0031411">
    <property type="term" value="C:gas vesicle"/>
    <property type="evidence" value="ECO:0007669"/>
    <property type="project" value="UniProtKB-SubCell"/>
</dbReference>
<protein>
    <submittedName>
        <fullName evidence="5">Protein gvpL</fullName>
    </submittedName>
</protein>
<dbReference type="PANTHER" id="PTHR36852:SF1">
    <property type="entry name" value="PROTEIN GVPL 2"/>
    <property type="match status" value="1"/>
</dbReference>